<keyword evidence="1" id="KW-0812">Transmembrane</keyword>
<reference evidence="2" key="1">
    <citation type="submission" date="2019-05" db="EMBL/GenBank/DDBJ databases">
        <title>Annotation for the trematode Paragonimus heterotremus.</title>
        <authorList>
            <person name="Choi Y.-J."/>
        </authorList>
    </citation>
    <scope>NUCLEOTIDE SEQUENCE</scope>
    <source>
        <strain evidence="2">LC</strain>
    </source>
</reference>
<dbReference type="Proteomes" id="UP000748531">
    <property type="component" value="Unassembled WGS sequence"/>
</dbReference>
<keyword evidence="1" id="KW-0472">Membrane</keyword>
<keyword evidence="3" id="KW-1185">Reference proteome</keyword>
<organism evidence="2 3">
    <name type="scientific">Paragonimus heterotremus</name>
    <dbReference type="NCBI Taxonomy" id="100268"/>
    <lineage>
        <taxon>Eukaryota</taxon>
        <taxon>Metazoa</taxon>
        <taxon>Spiralia</taxon>
        <taxon>Lophotrochozoa</taxon>
        <taxon>Platyhelminthes</taxon>
        <taxon>Trematoda</taxon>
        <taxon>Digenea</taxon>
        <taxon>Plagiorchiida</taxon>
        <taxon>Troglotremata</taxon>
        <taxon>Troglotrematidae</taxon>
        <taxon>Paragonimus</taxon>
    </lineage>
</organism>
<dbReference type="AlphaFoldDB" id="A0A8J4WDD5"/>
<gene>
    <name evidence="2" type="ORF">PHET_11947</name>
</gene>
<proteinExistence type="predicted"/>
<evidence type="ECO:0000256" key="1">
    <source>
        <dbReference type="SAM" id="Phobius"/>
    </source>
</evidence>
<accession>A0A8J4WDD5</accession>
<evidence type="ECO:0000313" key="3">
    <source>
        <dbReference type="Proteomes" id="UP000748531"/>
    </source>
</evidence>
<evidence type="ECO:0000313" key="2">
    <source>
        <dbReference type="EMBL" id="KAF5395589.1"/>
    </source>
</evidence>
<sequence>MKPRKAPPGSMGLVGVSYVTNRIMFLLLISSILILIARIPGTYTQFRRDLNCSDLCDYNSCRCFGPMGPMLTPVKVTLVRASMIMYWTVHD</sequence>
<feature type="transmembrane region" description="Helical" evidence="1">
    <location>
        <begin position="20"/>
        <end position="39"/>
    </location>
</feature>
<protein>
    <submittedName>
        <fullName evidence="2">Uncharacterized protein</fullName>
    </submittedName>
</protein>
<dbReference type="EMBL" id="LUCH01011425">
    <property type="protein sequence ID" value="KAF5395589.1"/>
    <property type="molecule type" value="Genomic_DNA"/>
</dbReference>
<keyword evidence="1" id="KW-1133">Transmembrane helix</keyword>
<comment type="caution">
    <text evidence="2">The sequence shown here is derived from an EMBL/GenBank/DDBJ whole genome shotgun (WGS) entry which is preliminary data.</text>
</comment>
<name>A0A8J4WDD5_9TREM</name>